<feature type="region of interest" description="Disordered" evidence="8">
    <location>
        <begin position="242"/>
        <end position="268"/>
    </location>
</feature>
<dbReference type="InterPro" id="IPR046936">
    <property type="entry name" value="BIM1-like"/>
</dbReference>
<dbReference type="STRING" id="2025994.A0A2T2ZYM1"/>
<proteinExistence type="predicted"/>
<evidence type="ECO:0000256" key="8">
    <source>
        <dbReference type="SAM" id="MobiDB-lite"/>
    </source>
</evidence>
<dbReference type="GO" id="GO:0098552">
    <property type="term" value="C:side of membrane"/>
    <property type="evidence" value="ECO:0007669"/>
    <property type="project" value="UniProtKB-KW"/>
</dbReference>
<evidence type="ECO:0000313" key="12">
    <source>
        <dbReference type="EMBL" id="PSR79721.1"/>
    </source>
</evidence>
<keyword evidence="13" id="KW-1185">Reference proteome</keyword>
<evidence type="ECO:0000256" key="10">
    <source>
        <dbReference type="SAM" id="SignalP"/>
    </source>
</evidence>
<keyword evidence="7" id="KW-0449">Lipoprotein</keyword>
<dbReference type="Pfam" id="PF20238">
    <property type="entry name" value="BIM1-like_dom"/>
    <property type="match status" value="1"/>
</dbReference>
<evidence type="ECO:0000256" key="3">
    <source>
        <dbReference type="ARBA" id="ARBA00022622"/>
    </source>
</evidence>
<feature type="domain" description="Copper acquisition factor BIM1-like" evidence="11">
    <location>
        <begin position="30"/>
        <end position="177"/>
    </location>
</feature>
<dbReference type="PANTHER" id="PTHR34992">
    <property type="entry name" value="HYPHAL ANASTAMOSIS-7 PROTEIN"/>
    <property type="match status" value="1"/>
</dbReference>
<dbReference type="EMBL" id="KZ678557">
    <property type="protein sequence ID" value="PSR79721.1"/>
    <property type="molecule type" value="Genomic_DNA"/>
</dbReference>
<keyword evidence="9" id="KW-1133">Transmembrane helix</keyword>
<dbReference type="Proteomes" id="UP000241462">
    <property type="component" value="Unassembled WGS sequence"/>
</dbReference>
<dbReference type="CDD" id="cd21176">
    <property type="entry name" value="LPMO_auxiliary-like"/>
    <property type="match status" value="1"/>
</dbReference>
<evidence type="ECO:0000313" key="13">
    <source>
        <dbReference type="Proteomes" id="UP000241462"/>
    </source>
</evidence>
<keyword evidence="4 10" id="KW-0732">Signal</keyword>
<reference evidence="12 13" key="1">
    <citation type="journal article" date="2018" name="Mycol. Prog.">
        <title>Coniella lustricola, a new species from submerged detritus.</title>
        <authorList>
            <person name="Raudabaugh D.B."/>
            <person name="Iturriaga T."/>
            <person name="Carver A."/>
            <person name="Mondo S."/>
            <person name="Pangilinan J."/>
            <person name="Lipzen A."/>
            <person name="He G."/>
            <person name="Amirebrahimi M."/>
            <person name="Grigoriev I.V."/>
            <person name="Miller A.N."/>
        </authorList>
    </citation>
    <scope>NUCLEOTIDE SEQUENCE [LARGE SCALE GENOMIC DNA]</scope>
    <source>
        <strain evidence="12 13">B22-T-1</strain>
    </source>
</reference>
<evidence type="ECO:0000259" key="11">
    <source>
        <dbReference type="Pfam" id="PF20238"/>
    </source>
</evidence>
<evidence type="ECO:0000256" key="9">
    <source>
        <dbReference type="SAM" id="Phobius"/>
    </source>
</evidence>
<dbReference type="InterPro" id="IPR046530">
    <property type="entry name" value="BIM1-like_dom"/>
</dbReference>
<dbReference type="GO" id="GO:0005886">
    <property type="term" value="C:plasma membrane"/>
    <property type="evidence" value="ECO:0007669"/>
    <property type="project" value="UniProtKB-SubCell"/>
</dbReference>
<dbReference type="AlphaFoldDB" id="A0A2T2ZYM1"/>
<keyword evidence="2" id="KW-1003">Cell membrane</keyword>
<accession>A0A2T2ZYM1</accession>
<keyword evidence="6" id="KW-0325">Glycoprotein</keyword>
<dbReference type="InParanoid" id="A0A2T2ZYM1"/>
<sequence>MHFMSSLATLMLAAATGATTHGEGDEGTIMGPVAFLWPENRDWTAAYDNTGPCGSSSGVTNRTEFPLTQGEVALSIADDAWKVAFYISFDNDPTAESKFTEQIVSNITEIVPGHQCYKIASIPSTVTAGSNATIQLEYWAHYEDENSGNNETFYACADIYFVEDSDFSTSIPCFNVTAESFGSTVTTTASVATVTSTSLSKSSNSSGLSKGAISGIAVGTIIGSLAIVGAVAFTLLKKRRDGTTKQGMPMEQDVSKNGGDASSVASAQ</sequence>
<gene>
    <name evidence="12" type="ORF">BD289DRAFT_442046</name>
</gene>
<comment type="subcellular location">
    <subcellularLocation>
        <location evidence="1">Cell membrane</location>
        <topology evidence="1">Lipid-anchor</topology>
        <topology evidence="1">GPI-anchor</topology>
    </subcellularLocation>
</comment>
<keyword evidence="5 9" id="KW-0472">Membrane</keyword>
<feature type="signal peptide" evidence="10">
    <location>
        <begin position="1"/>
        <end position="22"/>
    </location>
</feature>
<feature type="chain" id="PRO_5015723135" description="Copper acquisition factor BIM1-like domain-containing protein" evidence="10">
    <location>
        <begin position="23"/>
        <end position="268"/>
    </location>
</feature>
<keyword evidence="3" id="KW-0336">GPI-anchor</keyword>
<protein>
    <recommendedName>
        <fullName evidence="11">Copper acquisition factor BIM1-like domain-containing protein</fullName>
    </recommendedName>
</protein>
<feature type="transmembrane region" description="Helical" evidence="9">
    <location>
        <begin position="212"/>
        <end position="236"/>
    </location>
</feature>
<evidence type="ECO:0000256" key="5">
    <source>
        <dbReference type="ARBA" id="ARBA00023136"/>
    </source>
</evidence>
<dbReference type="PANTHER" id="PTHR34992:SF5">
    <property type="entry name" value="ANCHORED PROTEIN, PUTATIVE (AFU_ORTHOLOGUE AFUA_6G02800)-RELATED"/>
    <property type="match status" value="1"/>
</dbReference>
<evidence type="ECO:0000256" key="1">
    <source>
        <dbReference type="ARBA" id="ARBA00004609"/>
    </source>
</evidence>
<name>A0A2T2ZYM1_9PEZI</name>
<evidence type="ECO:0000256" key="4">
    <source>
        <dbReference type="ARBA" id="ARBA00022729"/>
    </source>
</evidence>
<evidence type="ECO:0000256" key="2">
    <source>
        <dbReference type="ARBA" id="ARBA00022475"/>
    </source>
</evidence>
<evidence type="ECO:0000256" key="7">
    <source>
        <dbReference type="ARBA" id="ARBA00023288"/>
    </source>
</evidence>
<evidence type="ECO:0000256" key="6">
    <source>
        <dbReference type="ARBA" id="ARBA00023180"/>
    </source>
</evidence>
<dbReference type="OrthoDB" id="2587363at2759"/>
<organism evidence="12 13">
    <name type="scientific">Coniella lustricola</name>
    <dbReference type="NCBI Taxonomy" id="2025994"/>
    <lineage>
        <taxon>Eukaryota</taxon>
        <taxon>Fungi</taxon>
        <taxon>Dikarya</taxon>
        <taxon>Ascomycota</taxon>
        <taxon>Pezizomycotina</taxon>
        <taxon>Sordariomycetes</taxon>
        <taxon>Sordariomycetidae</taxon>
        <taxon>Diaporthales</taxon>
        <taxon>Schizoparmaceae</taxon>
        <taxon>Coniella</taxon>
    </lineage>
</organism>
<keyword evidence="9" id="KW-0812">Transmembrane</keyword>